<keyword evidence="4 6" id="KW-1133">Transmembrane helix</keyword>
<name>A0ABM1A0J7_APLCA</name>
<feature type="transmembrane region" description="Helical" evidence="6">
    <location>
        <begin position="73"/>
        <end position="92"/>
    </location>
</feature>
<evidence type="ECO:0000256" key="1">
    <source>
        <dbReference type="ARBA" id="ARBA00004141"/>
    </source>
</evidence>
<dbReference type="RefSeq" id="XP_012938376.1">
    <property type="nucleotide sequence ID" value="XM_013082922.1"/>
</dbReference>
<keyword evidence="7" id="KW-1185">Reference proteome</keyword>
<dbReference type="GeneID" id="101858860"/>
<evidence type="ECO:0000256" key="5">
    <source>
        <dbReference type="ARBA" id="ARBA00023136"/>
    </source>
</evidence>
<keyword evidence="5 6" id="KW-0472">Membrane</keyword>
<dbReference type="Pfam" id="PF05978">
    <property type="entry name" value="UNC-93"/>
    <property type="match status" value="1"/>
</dbReference>
<gene>
    <name evidence="8" type="primary">LOC101858860</name>
</gene>
<evidence type="ECO:0000313" key="8">
    <source>
        <dbReference type="RefSeq" id="XP_012938376.1"/>
    </source>
</evidence>
<dbReference type="InterPro" id="IPR051951">
    <property type="entry name" value="UNC-93_regulatory"/>
</dbReference>
<evidence type="ECO:0000256" key="3">
    <source>
        <dbReference type="ARBA" id="ARBA00022692"/>
    </source>
</evidence>
<evidence type="ECO:0000256" key="6">
    <source>
        <dbReference type="SAM" id="Phobius"/>
    </source>
</evidence>
<organism evidence="7 8">
    <name type="scientific">Aplysia californica</name>
    <name type="common">California sea hare</name>
    <dbReference type="NCBI Taxonomy" id="6500"/>
    <lineage>
        <taxon>Eukaryota</taxon>
        <taxon>Metazoa</taxon>
        <taxon>Spiralia</taxon>
        <taxon>Lophotrochozoa</taxon>
        <taxon>Mollusca</taxon>
        <taxon>Gastropoda</taxon>
        <taxon>Heterobranchia</taxon>
        <taxon>Euthyneura</taxon>
        <taxon>Tectipleura</taxon>
        <taxon>Aplysiida</taxon>
        <taxon>Aplysioidea</taxon>
        <taxon>Aplysiidae</taxon>
        <taxon>Aplysia</taxon>
    </lineage>
</organism>
<dbReference type="InterPro" id="IPR010291">
    <property type="entry name" value="Ion_channel_UNC-93"/>
</dbReference>
<reference evidence="8" key="1">
    <citation type="submission" date="2025-08" db="UniProtKB">
        <authorList>
            <consortium name="RefSeq"/>
        </authorList>
    </citation>
    <scope>IDENTIFICATION</scope>
</reference>
<protein>
    <submittedName>
        <fullName evidence="8">UNC93-like protein</fullName>
    </submittedName>
</protein>
<dbReference type="Proteomes" id="UP000694888">
    <property type="component" value="Unplaced"/>
</dbReference>
<comment type="subcellular location">
    <subcellularLocation>
        <location evidence="1">Membrane</location>
        <topology evidence="1">Multi-pass membrane protein</topology>
    </subcellularLocation>
</comment>
<sequence length="114" mass="12753">MLLWTPSADEKILFFVMAALWGMGDAVIQTQINALYGSLFTAKPEPAFANYRLWESLGFAVTYAYNDELCTDVKLYVCMCVLGVGMLGYTAVEVMSWRSTRDKLDITVVSKTSK</sequence>
<keyword evidence="3 6" id="KW-0812">Transmembrane</keyword>
<evidence type="ECO:0000313" key="7">
    <source>
        <dbReference type="Proteomes" id="UP000694888"/>
    </source>
</evidence>
<dbReference type="PANTHER" id="PTHR19444:SF13">
    <property type="entry name" value="PROTEIN UNC-93 HOMOLOG A"/>
    <property type="match status" value="1"/>
</dbReference>
<feature type="transmembrane region" description="Helical" evidence="6">
    <location>
        <begin position="12"/>
        <end position="32"/>
    </location>
</feature>
<dbReference type="PANTHER" id="PTHR19444">
    <property type="entry name" value="UNC-93 RELATED"/>
    <property type="match status" value="1"/>
</dbReference>
<proteinExistence type="inferred from homology"/>
<evidence type="ECO:0000256" key="4">
    <source>
        <dbReference type="ARBA" id="ARBA00022989"/>
    </source>
</evidence>
<evidence type="ECO:0000256" key="2">
    <source>
        <dbReference type="ARBA" id="ARBA00009172"/>
    </source>
</evidence>
<comment type="similarity">
    <text evidence="2">Belongs to the unc-93 family.</text>
</comment>
<accession>A0ABM1A0J7</accession>